<feature type="region of interest" description="Disordered" evidence="1">
    <location>
        <begin position="36"/>
        <end position="59"/>
    </location>
</feature>
<keyword evidence="3" id="KW-1185">Reference proteome</keyword>
<dbReference type="STRING" id="405671.SAMN05421827_11864"/>
<dbReference type="EMBL" id="FNCH01000018">
    <property type="protein sequence ID" value="SDH17963.1"/>
    <property type="molecule type" value="Genomic_DNA"/>
</dbReference>
<name>A0A1G8AAT4_9SPHI</name>
<dbReference type="AlphaFoldDB" id="A0A1G8AAT4"/>
<reference evidence="3" key="1">
    <citation type="submission" date="2016-10" db="EMBL/GenBank/DDBJ databases">
        <authorList>
            <person name="Varghese N."/>
            <person name="Submissions S."/>
        </authorList>
    </citation>
    <scope>NUCLEOTIDE SEQUENCE [LARGE SCALE GENOMIC DNA]</scope>
    <source>
        <strain evidence="3">DSM 17933</strain>
    </source>
</reference>
<dbReference type="RefSeq" id="WP_090502783.1">
    <property type="nucleotide sequence ID" value="NZ_FNCH01000018.1"/>
</dbReference>
<evidence type="ECO:0000256" key="1">
    <source>
        <dbReference type="SAM" id="MobiDB-lite"/>
    </source>
</evidence>
<sequence>MTTTIKPERKLEKLNSFKILNHGLIARIQGGLIEAPVTATTDTSKKDVDSTSQDSQKND</sequence>
<evidence type="ECO:0000313" key="2">
    <source>
        <dbReference type="EMBL" id="SDH17963.1"/>
    </source>
</evidence>
<protein>
    <submittedName>
        <fullName evidence="2">Uncharacterized protein</fullName>
    </submittedName>
</protein>
<dbReference type="Proteomes" id="UP000199643">
    <property type="component" value="Unassembled WGS sequence"/>
</dbReference>
<gene>
    <name evidence="2" type="ORF">SAMN05421827_11864</name>
</gene>
<evidence type="ECO:0000313" key="3">
    <source>
        <dbReference type="Proteomes" id="UP000199643"/>
    </source>
</evidence>
<organism evidence="2 3">
    <name type="scientific">Pedobacter terrae</name>
    <dbReference type="NCBI Taxonomy" id="405671"/>
    <lineage>
        <taxon>Bacteria</taxon>
        <taxon>Pseudomonadati</taxon>
        <taxon>Bacteroidota</taxon>
        <taxon>Sphingobacteriia</taxon>
        <taxon>Sphingobacteriales</taxon>
        <taxon>Sphingobacteriaceae</taxon>
        <taxon>Pedobacter</taxon>
    </lineage>
</organism>
<feature type="compositionally biased region" description="Low complexity" evidence="1">
    <location>
        <begin position="50"/>
        <end position="59"/>
    </location>
</feature>
<proteinExistence type="predicted"/>
<accession>A0A1G8AAT4</accession>